<dbReference type="Pfam" id="PF00535">
    <property type="entry name" value="Glycos_transf_2"/>
    <property type="match status" value="1"/>
</dbReference>
<dbReference type="CDD" id="cd00761">
    <property type="entry name" value="Glyco_tranf_GTA_type"/>
    <property type="match status" value="1"/>
</dbReference>
<dbReference type="Gene3D" id="3.90.550.10">
    <property type="entry name" value="Spore Coat Polysaccharide Biosynthesis Protein SpsA, Chain A"/>
    <property type="match status" value="1"/>
</dbReference>
<dbReference type="InterPro" id="IPR029044">
    <property type="entry name" value="Nucleotide-diphossugar_trans"/>
</dbReference>
<comment type="caution">
    <text evidence="2">The sequence shown here is derived from an EMBL/GenBank/DDBJ whole genome shotgun (WGS) entry which is preliminary data.</text>
</comment>
<dbReference type="PANTHER" id="PTHR22916">
    <property type="entry name" value="GLYCOSYLTRANSFERASE"/>
    <property type="match status" value="1"/>
</dbReference>
<dbReference type="EMBL" id="MZGS01000014">
    <property type="protein sequence ID" value="PWB88071.1"/>
    <property type="molecule type" value="Genomic_DNA"/>
</dbReference>
<dbReference type="EC" id="2.4.-.-" evidence="2"/>
<dbReference type="SUPFAM" id="SSF53448">
    <property type="entry name" value="Nucleotide-diphospho-sugar transferases"/>
    <property type="match status" value="1"/>
</dbReference>
<keyword evidence="2" id="KW-0808">Transferase</keyword>
<accession>A0A315XNU2</accession>
<dbReference type="PANTHER" id="PTHR22916:SF3">
    <property type="entry name" value="UDP-GLCNAC:BETAGAL BETA-1,3-N-ACETYLGLUCOSAMINYLTRANSFERASE-LIKE PROTEIN 1"/>
    <property type="match status" value="1"/>
</dbReference>
<organism evidence="2 3">
    <name type="scientific">Methanobrevibacter thaueri</name>
    <dbReference type="NCBI Taxonomy" id="190975"/>
    <lineage>
        <taxon>Archaea</taxon>
        <taxon>Methanobacteriati</taxon>
        <taxon>Methanobacteriota</taxon>
        <taxon>Methanomada group</taxon>
        <taxon>Methanobacteria</taxon>
        <taxon>Methanobacteriales</taxon>
        <taxon>Methanobacteriaceae</taxon>
        <taxon>Methanobrevibacter</taxon>
    </lineage>
</organism>
<dbReference type="Proteomes" id="UP000251717">
    <property type="component" value="Unassembled WGS sequence"/>
</dbReference>
<dbReference type="GO" id="GO:0016758">
    <property type="term" value="F:hexosyltransferase activity"/>
    <property type="evidence" value="ECO:0007669"/>
    <property type="project" value="UniProtKB-ARBA"/>
</dbReference>
<feature type="domain" description="Glycosyltransferase 2-like" evidence="1">
    <location>
        <begin position="5"/>
        <end position="177"/>
    </location>
</feature>
<evidence type="ECO:0000259" key="1">
    <source>
        <dbReference type="Pfam" id="PF00535"/>
    </source>
</evidence>
<sequence>MYKISVIMPVYNAEKTLRRAIDSLITQNWKGDFEKDIEILMVDDNSSDNSLNIIKELSDKHSNIHYYSFDNNSGFGGRGRNKGISMAEGEYIVLMDNDDIYLQDALQTFYDAITETGSDIVLANYETDFFTHKRLYCPKGYNKNRTLNPTESKKMFEIITHNCSMAPWAKIYRKSFLQENNIKFVEDSQFDDADFFIKCMLASTQITILPNNYVYLYNTYDDSQVRIHDKSHFDARVKTMKNIDSMVESKGFSCKFFTRANLMELFLIIANSNESKEDTFSMFEDFREYQSNLGGLHYSRPELNFLNKFIMTKHYTISYYISKFYAVLYNNDLIRKAYRFRNNTSKKFIKEFYEN</sequence>
<proteinExistence type="predicted"/>
<reference evidence="2 3" key="1">
    <citation type="submission" date="2017-03" db="EMBL/GenBank/DDBJ databases">
        <title>Genome sequence of Methanobrevibacter thaueri.</title>
        <authorList>
            <person name="Poehlein A."/>
            <person name="Seedorf H."/>
            <person name="Daniel R."/>
        </authorList>
    </citation>
    <scope>NUCLEOTIDE SEQUENCE [LARGE SCALE GENOMIC DNA]</scope>
    <source>
        <strain evidence="2 3">DSM 11995</strain>
    </source>
</reference>
<keyword evidence="3" id="KW-1185">Reference proteome</keyword>
<evidence type="ECO:0000313" key="2">
    <source>
        <dbReference type="EMBL" id="PWB88071.1"/>
    </source>
</evidence>
<dbReference type="AlphaFoldDB" id="A0A315XNU2"/>
<dbReference type="InterPro" id="IPR001173">
    <property type="entry name" value="Glyco_trans_2-like"/>
</dbReference>
<name>A0A315XNU2_9EURY</name>
<keyword evidence="2" id="KW-0328">Glycosyltransferase</keyword>
<protein>
    <submittedName>
        <fullName evidence="2">Putative glycosyltransferase EpsJ</fullName>
        <ecNumber evidence="2">2.4.-.-</ecNumber>
    </submittedName>
</protein>
<evidence type="ECO:0000313" key="3">
    <source>
        <dbReference type="Proteomes" id="UP000251717"/>
    </source>
</evidence>
<gene>
    <name evidence="2" type="primary">epsJ_4</name>
    <name evidence="2" type="ORF">MBBTH_02150</name>
</gene>